<evidence type="ECO:0000256" key="8">
    <source>
        <dbReference type="SAM" id="Phobius"/>
    </source>
</evidence>
<dbReference type="InterPro" id="IPR024528">
    <property type="entry name" value="ThrE_2"/>
</dbReference>
<comment type="subcellular location">
    <subcellularLocation>
        <location evidence="1">Cell membrane</location>
        <topology evidence="1">Multi-pass membrane protein</topology>
    </subcellularLocation>
</comment>
<feature type="domain" description="Threonine/Serine exporter ThrE" evidence="9">
    <location>
        <begin position="9"/>
        <end position="134"/>
    </location>
</feature>
<dbReference type="PANTHER" id="PTHR34390">
    <property type="entry name" value="UPF0442 PROTEIN YJJB-RELATED"/>
    <property type="match status" value="1"/>
</dbReference>
<sequence length="145" mass="15652">MLIPIIEQGLTSFIASLLFGLIFNAPKNMLIPCGTVGMLSWLIYFVIEPGYQAVSATLAATVVIGVMSQLFARKYKQPVIIFSVAGIIPLVPGGLSYNAMRYFVQNDYSTAVEHAAKALILAGTIAVGLVLSEVLNQAFRRKVKS</sequence>
<name>A0ABY8X3W2_9BACL</name>
<accession>A0ABY8X3W2</accession>
<evidence type="ECO:0000256" key="3">
    <source>
        <dbReference type="ARBA" id="ARBA00022519"/>
    </source>
</evidence>
<dbReference type="Pfam" id="PF12821">
    <property type="entry name" value="ThrE_2"/>
    <property type="match status" value="1"/>
</dbReference>
<reference evidence="10 11" key="1">
    <citation type="submission" date="2023-06" db="EMBL/GenBank/DDBJ databases">
        <title>Paenibacillus polygonum sp. nov., an endophytic bacterium, isolated from Polygonum lapathifolium L. in Nanji Wetland National Nature Reserve, South of Poyang Lake, Jiangxi Province, China.</title>
        <authorList>
            <person name="Yu Z."/>
        </authorList>
    </citation>
    <scope>NUCLEOTIDE SEQUENCE [LARGE SCALE GENOMIC DNA]</scope>
    <source>
        <strain evidence="10 11">C31</strain>
    </source>
</reference>
<gene>
    <name evidence="10" type="ORF">QPK24_05760</name>
</gene>
<evidence type="ECO:0000256" key="5">
    <source>
        <dbReference type="ARBA" id="ARBA00022989"/>
    </source>
</evidence>
<proteinExistence type="inferred from homology"/>
<dbReference type="InterPro" id="IPR050539">
    <property type="entry name" value="ThrE_Dicarb/AminoAcid_Exp"/>
</dbReference>
<keyword evidence="6 8" id="KW-0472">Membrane</keyword>
<dbReference type="EMBL" id="CP127162">
    <property type="protein sequence ID" value="WIV20207.1"/>
    <property type="molecule type" value="Genomic_DNA"/>
</dbReference>
<evidence type="ECO:0000256" key="2">
    <source>
        <dbReference type="ARBA" id="ARBA00022475"/>
    </source>
</evidence>
<keyword evidence="11" id="KW-1185">Reference proteome</keyword>
<evidence type="ECO:0000256" key="7">
    <source>
        <dbReference type="ARBA" id="ARBA00034125"/>
    </source>
</evidence>
<feature type="transmembrane region" description="Helical" evidence="8">
    <location>
        <begin position="53"/>
        <end position="72"/>
    </location>
</feature>
<dbReference type="PANTHER" id="PTHR34390:SF1">
    <property type="entry name" value="SUCCINATE TRANSPORTER SUBUNIT YJJB-RELATED"/>
    <property type="match status" value="1"/>
</dbReference>
<feature type="transmembrane region" description="Helical" evidence="8">
    <location>
        <begin position="79"/>
        <end position="99"/>
    </location>
</feature>
<evidence type="ECO:0000313" key="11">
    <source>
        <dbReference type="Proteomes" id="UP001236415"/>
    </source>
</evidence>
<keyword evidence="4 8" id="KW-0812">Transmembrane</keyword>
<evidence type="ECO:0000313" key="10">
    <source>
        <dbReference type="EMBL" id="WIV20207.1"/>
    </source>
</evidence>
<comment type="similarity">
    <text evidence="7">Belongs to the ThrE exporter (TC 2.A.79) family.</text>
</comment>
<keyword evidence="3" id="KW-0997">Cell inner membrane</keyword>
<dbReference type="Proteomes" id="UP001236415">
    <property type="component" value="Chromosome"/>
</dbReference>
<evidence type="ECO:0000256" key="1">
    <source>
        <dbReference type="ARBA" id="ARBA00004651"/>
    </source>
</evidence>
<keyword evidence="5 8" id="KW-1133">Transmembrane helix</keyword>
<evidence type="ECO:0000259" key="9">
    <source>
        <dbReference type="Pfam" id="PF12821"/>
    </source>
</evidence>
<organism evidence="10 11">
    <name type="scientific">Paenibacillus polygoni</name>
    <dbReference type="NCBI Taxonomy" id="3050112"/>
    <lineage>
        <taxon>Bacteria</taxon>
        <taxon>Bacillati</taxon>
        <taxon>Bacillota</taxon>
        <taxon>Bacilli</taxon>
        <taxon>Bacillales</taxon>
        <taxon>Paenibacillaceae</taxon>
        <taxon>Paenibacillus</taxon>
    </lineage>
</organism>
<feature type="transmembrane region" description="Helical" evidence="8">
    <location>
        <begin position="6"/>
        <end position="23"/>
    </location>
</feature>
<keyword evidence="2" id="KW-1003">Cell membrane</keyword>
<dbReference type="RefSeq" id="WP_285746938.1">
    <property type="nucleotide sequence ID" value="NZ_CP127162.1"/>
</dbReference>
<evidence type="ECO:0000256" key="6">
    <source>
        <dbReference type="ARBA" id="ARBA00023136"/>
    </source>
</evidence>
<protein>
    <submittedName>
        <fullName evidence="10">Threonine/serine exporter family protein</fullName>
    </submittedName>
</protein>
<evidence type="ECO:0000256" key="4">
    <source>
        <dbReference type="ARBA" id="ARBA00022692"/>
    </source>
</evidence>
<feature type="transmembrane region" description="Helical" evidence="8">
    <location>
        <begin position="119"/>
        <end position="139"/>
    </location>
</feature>
<feature type="transmembrane region" description="Helical" evidence="8">
    <location>
        <begin position="30"/>
        <end position="47"/>
    </location>
</feature>